<protein>
    <submittedName>
        <fullName evidence="4">ATP-binding protein</fullName>
    </submittedName>
</protein>
<evidence type="ECO:0000256" key="1">
    <source>
        <dbReference type="ARBA" id="ARBA00022741"/>
    </source>
</evidence>
<comment type="caution">
    <text evidence="4">The sequence shown here is derived from an EMBL/GenBank/DDBJ whole genome shotgun (WGS) entry which is preliminary data.</text>
</comment>
<dbReference type="GO" id="GO:0005524">
    <property type="term" value="F:ATP binding"/>
    <property type="evidence" value="ECO:0007669"/>
    <property type="project" value="UniProtKB-KW"/>
</dbReference>
<dbReference type="Proteomes" id="UP000297918">
    <property type="component" value="Unassembled WGS sequence"/>
</dbReference>
<keyword evidence="1" id="KW-0547">Nucleotide-binding</keyword>
<evidence type="ECO:0000259" key="3">
    <source>
        <dbReference type="SMART" id="SM00382"/>
    </source>
</evidence>
<reference evidence="5" key="1">
    <citation type="journal article" date="2019" name="PLoS Negl. Trop. Dis.">
        <title>Revisiting the worldwide diversity of Leptospira species in the environment.</title>
        <authorList>
            <person name="Vincent A.T."/>
            <person name="Schiettekatte O."/>
            <person name="Bourhy P."/>
            <person name="Veyrier F.J."/>
            <person name="Picardeau M."/>
        </authorList>
    </citation>
    <scope>NUCLEOTIDE SEQUENCE [LARGE SCALE GENOMIC DNA]</scope>
    <source>
        <strain evidence="5">201800281</strain>
    </source>
</reference>
<dbReference type="InterPro" id="IPR003593">
    <property type="entry name" value="AAA+_ATPase"/>
</dbReference>
<dbReference type="InterPro" id="IPR017871">
    <property type="entry name" value="ABC_transporter-like_CS"/>
</dbReference>
<accession>A0ABY2LIA4</accession>
<organism evidence="4 5">
    <name type="scientific">Leptospira bourretii</name>
    <dbReference type="NCBI Taxonomy" id="2484962"/>
    <lineage>
        <taxon>Bacteria</taxon>
        <taxon>Pseudomonadati</taxon>
        <taxon>Spirochaetota</taxon>
        <taxon>Spirochaetia</taxon>
        <taxon>Leptospirales</taxon>
        <taxon>Leptospiraceae</taxon>
        <taxon>Leptospira</taxon>
    </lineage>
</organism>
<dbReference type="CDD" id="cd00267">
    <property type="entry name" value="ABC_ATPase"/>
    <property type="match status" value="1"/>
</dbReference>
<feature type="domain" description="AAA+ ATPase" evidence="3">
    <location>
        <begin position="19"/>
        <end position="335"/>
    </location>
</feature>
<dbReference type="SMART" id="SM00382">
    <property type="entry name" value="AAA"/>
    <property type="match status" value="1"/>
</dbReference>
<dbReference type="SUPFAM" id="SSF52540">
    <property type="entry name" value="P-loop containing nucleoside triphosphate hydrolases"/>
    <property type="match status" value="1"/>
</dbReference>
<proteinExistence type="predicted"/>
<dbReference type="InterPro" id="IPR027417">
    <property type="entry name" value="P-loop_NTPase"/>
</dbReference>
<dbReference type="InterPro" id="IPR041685">
    <property type="entry name" value="AAA_GajA/Old/RecF-like"/>
</dbReference>
<dbReference type="Gene3D" id="3.40.50.300">
    <property type="entry name" value="P-loop containing nucleotide triphosphate hydrolases"/>
    <property type="match status" value="1"/>
</dbReference>
<dbReference type="EMBL" id="RQFL01000010">
    <property type="protein sequence ID" value="TGK94056.1"/>
    <property type="molecule type" value="Genomic_DNA"/>
</dbReference>
<evidence type="ECO:0000313" key="5">
    <source>
        <dbReference type="Proteomes" id="UP000297918"/>
    </source>
</evidence>
<dbReference type="InterPro" id="IPR051396">
    <property type="entry name" value="Bact_Antivir_Def_Nuclease"/>
</dbReference>
<keyword evidence="2 4" id="KW-0067">ATP-binding</keyword>
<dbReference type="Pfam" id="PF13175">
    <property type="entry name" value="AAA_15"/>
    <property type="match status" value="1"/>
</dbReference>
<evidence type="ECO:0000313" key="4">
    <source>
        <dbReference type="EMBL" id="TGK94056.1"/>
    </source>
</evidence>
<keyword evidence="5" id="KW-1185">Reference proteome</keyword>
<sequence length="605" mass="69313">MKLKLQQRFKSLEPFLLDLPDFVILTGVNGAGKTQILNAIFQNILKTYDDDNIKELNPKKYVAPHSLSPNESILVTRDQLNQNTHTILQQFNQYLQNKQNNANFQYTQIFRANSAQKKIIEQIAQNANKKIEELTADDVYLYYPIDDRLQESDVFYQNFSNLFKRYQDKFEENAYRQYRKEVRNETEFTFLTDKEFRTAFGEPPWDFVNKIIKEASLDYHINPPTNLHRDTPFQLKLVNNYSGVEILFGDLSSGEKVLMSLALAIYNSNFDIEFPKILLMDEPDASLHPSMSKKFLDVIQKVFVNEKKVKVIISTHSASTVALAPEDSIFVVNKTGIRIEKAKKDKALKILTSGVPSFSVNYENRRQVFVESAYDVTYYEKLYQQLSNYLIPEISLSFISSGESKTDKNGSKISNCGQVLNIAETLRKAGNKFISGIIDWDSTNKSTEVVKVLGNGNRYSIENYIFDPLLVAVLLLREKIVAKEEIGLGQNETFMDIINFPKDKIQILVDYVIAKVSAVINPTDTKLILCKLVNDIEINIPEWYLHYQGHALEAKLITAFPKLNALKRDKEEALKLEILTKVVDDMPTIISKDILDVLNSVQVTT</sequence>
<dbReference type="RefSeq" id="WP_135749256.1">
    <property type="nucleotide sequence ID" value="NZ_RQFL01000010.1"/>
</dbReference>
<gene>
    <name evidence="4" type="ORF">EHQ26_04705</name>
</gene>
<dbReference type="PROSITE" id="PS00211">
    <property type="entry name" value="ABC_TRANSPORTER_1"/>
    <property type="match status" value="1"/>
</dbReference>
<dbReference type="PANTHER" id="PTHR43581:SF2">
    <property type="entry name" value="EXCINUCLEASE ATPASE SUBUNIT"/>
    <property type="match status" value="1"/>
</dbReference>
<dbReference type="PANTHER" id="PTHR43581">
    <property type="entry name" value="ATP/GTP PHOSPHATASE"/>
    <property type="match status" value="1"/>
</dbReference>
<evidence type="ECO:0000256" key="2">
    <source>
        <dbReference type="ARBA" id="ARBA00022840"/>
    </source>
</evidence>
<name>A0ABY2LIA4_9LEPT</name>